<dbReference type="InterPro" id="IPR001451">
    <property type="entry name" value="Hexapep"/>
</dbReference>
<accession>A0A9D1LNT6</accession>
<protein>
    <submittedName>
        <fullName evidence="6">Sugar O-acetyltransferase</fullName>
    </submittedName>
</protein>
<comment type="similarity">
    <text evidence="1">Belongs to the transferase hexapeptide repeat family.</text>
</comment>
<dbReference type="SMART" id="SM01266">
    <property type="entry name" value="Mac"/>
    <property type="match status" value="1"/>
</dbReference>
<dbReference type="EMBL" id="DVMV01000018">
    <property type="protein sequence ID" value="HIU45237.1"/>
    <property type="molecule type" value="Genomic_DNA"/>
</dbReference>
<feature type="domain" description="Maltose/galactoside acetyltransferase" evidence="5">
    <location>
        <begin position="4"/>
        <end position="57"/>
    </location>
</feature>
<sequence>MSEKEKMLQGKIYDPSDDELVALRKKAHKLSRLYNQLDEDDPERGRLLNLLIQNMGQGVYLQGPIQFDYGCNTSMGDDVFANFNLTVLDVCPVKIGSNTYFGPNVSIMTPIHPLLGEERKIFINAKGNRTDMEYAKPIVIGSNCWIAAGVIICGGVTIGDNVVIGAGAVVTHDIPDGVLAAGVPCKVIRKLTESDSIYKNKNIW</sequence>
<dbReference type="AlphaFoldDB" id="A0A9D1LNT6"/>
<organism evidence="6 7">
    <name type="scientific">Candidatus Alloenteromonas pullicola</name>
    <dbReference type="NCBI Taxonomy" id="2840784"/>
    <lineage>
        <taxon>Bacteria</taxon>
        <taxon>Bacillati</taxon>
        <taxon>Bacillota</taxon>
        <taxon>Bacillota incertae sedis</taxon>
        <taxon>Candidatus Alloenteromonas</taxon>
    </lineage>
</organism>
<evidence type="ECO:0000313" key="7">
    <source>
        <dbReference type="Proteomes" id="UP000824070"/>
    </source>
</evidence>
<dbReference type="InterPro" id="IPR011004">
    <property type="entry name" value="Trimer_LpxA-like_sf"/>
</dbReference>
<dbReference type="GO" id="GO:0016407">
    <property type="term" value="F:acetyltransferase activity"/>
    <property type="evidence" value="ECO:0007669"/>
    <property type="project" value="InterPro"/>
</dbReference>
<dbReference type="InterPro" id="IPR018357">
    <property type="entry name" value="Hexapep_transf_CS"/>
</dbReference>
<dbReference type="Pfam" id="PF12464">
    <property type="entry name" value="Mac"/>
    <property type="match status" value="1"/>
</dbReference>
<dbReference type="PROSITE" id="PS00101">
    <property type="entry name" value="HEXAPEP_TRANSFERASES"/>
    <property type="match status" value="1"/>
</dbReference>
<dbReference type="Proteomes" id="UP000824070">
    <property type="component" value="Unassembled WGS sequence"/>
</dbReference>
<evidence type="ECO:0000256" key="2">
    <source>
        <dbReference type="ARBA" id="ARBA00022679"/>
    </source>
</evidence>
<dbReference type="FunFam" id="2.160.10.10:FF:000025">
    <property type="entry name" value="Hexapeptide-repeat containing-acetyltransferase"/>
    <property type="match status" value="1"/>
</dbReference>
<dbReference type="GO" id="GO:0008374">
    <property type="term" value="F:O-acyltransferase activity"/>
    <property type="evidence" value="ECO:0007669"/>
    <property type="project" value="TreeGrafter"/>
</dbReference>
<reference evidence="6" key="1">
    <citation type="submission" date="2020-10" db="EMBL/GenBank/DDBJ databases">
        <authorList>
            <person name="Gilroy R."/>
        </authorList>
    </citation>
    <scope>NUCLEOTIDE SEQUENCE</scope>
    <source>
        <strain evidence="6">ChiGjej1B1-22543</strain>
    </source>
</reference>
<evidence type="ECO:0000259" key="5">
    <source>
        <dbReference type="SMART" id="SM01266"/>
    </source>
</evidence>
<name>A0A9D1LNT6_9FIRM</name>
<evidence type="ECO:0000256" key="3">
    <source>
        <dbReference type="ARBA" id="ARBA00022737"/>
    </source>
</evidence>
<dbReference type="SUPFAM" id="SSF51161">
    <property type="entry name" value="Trimeric LpxA-like enzymes"/>
    <property type="match status" value="1"/>
</dbReference>
<keyword evidence="2" id="KW-0808">Transferase</keyword>
<gene>
    <name evidence="6" type="ORF">IAC52_02940</name>
</gene>
<keyword evidence="4" id="KW-0012">Acyltransferase</keyword>
<evidence type="ECO:0000256" key="1">
    <source>
        <dbReference type="ARBA" id="ARBA00007274"/>
    </source>
</evidence>
<reference evidence="6" key="2">
    <citation type="journal article" date="2021" name="PeerJ">
        <title>Extensive microbial diversity within the chicken gut microbiome revealed by metagenomics and culture.</title>
        <authorList>
            <person name="Gilroy R."/>
            <person name="Ravi A."/>
            <person name="Getino M."/>
            <person name="Pursley I."/>
            <person name="Horton D.L."/>
            <person name="Alikhan N.F."/>
            <person name="Baker D."/>
            <person name="Gharbi K."/>
            <person name="Hall N."/>
            <person name="Watson M."/>
            <person name="Adriaenssens E.M."/>
            <person name="Foster-Nyarko E."/>
            <person name="Jarju S."/>
            <person name="Secka A."/>
            <person name="Antonio M."/>
            <person name="Oren A."/>
            <person name="Chaudhuri R.R."/>
            <person name="La Ragione R."/>
            <person name="Hildebrand F."/>
            <person name="Pallen M.J."/>
        </authorList>
    </citation>
    <scope>NUCLEOTIDE SEQUENCE</scope>
    <source>
        <strain evidence="6">ChiGjej1B1-22543</strain>
    </source>
</reference>
<evidence type="ECO:0000313" key="6">
    <source>
        <dbReference type="EMBL" id="HIU45237.1"/>
    </source>
</evidence>
<dbReference type="PANTHER" id="PTHR23416:SF23">
    <property type="entry name" value="ACETYLTRANSFERASE C18B11.09C-RELATED"/>
    <property type="match status" value="1"/>
</dbReference>
<proteinExistence type="inferred from homology"/>
<dbReference type="InterPro" id="IPR024688">
    <property type="entry name" value="Mac_dom"/>
</dbReference>
<keyword evidence="3" id="KW-0677">Repeat</keyword>
<dbReference type="Pfam" id="PF00132">
    <property type="entry name" value="Hexapep"/>
    <property type="match status" value="1"/>
</dbReference>
<dbReference type="InterPro" id="IPR051159">
    <property type="entry name" value="Hexapeptide_acetyltransf"/>
</dbReference>
<comment type="caution">
    <text evidence="6">The sequence shown here is derived from an EMBL/GenBank/DDBJ whole genome shotgun (WGS) entry which is preliminary data.</text>
</comment>
<dbReference type="PANTHER" id="PTHR23416">
    <property type="entry name" value="SIALIC ACID SYNTHASE-RELATED"/>
    <property type="match status" value="1"/>
</dbReference>
<evidence type="ECO:0000256" key="4">
    <source>
        <dbReference type="ARBA" id="ARBA00023315"/>
    </source>
</evidence>
<dbReference type="CDD" id="cd03357">
    <property type="entry name" value="LbH_MAT_GAT"/>
    <property type="match status" value="1"/>
</dbReference>
<dbReference type="Gene3D" id="2.160.10.10">
    <property type="entry name" value="Hexapeptide repeat proteins"/>
    <property type="match status" value="1"/>
</dbReference>